<dbReference type="PROSITE" id="PS50012">
    <property type="entry name" value="RCC1_3"/>
    <property type="match status" value="4"/>
</dbReference>
<dbReference type="GO" id="GO:0005085">
    <property type="term" value="F:guanyl-nucleotide exchange factor activity"/>
    <property type="evidence" value="ECO:0007669"/>
    <property type="project" value="TreeGrafter"/>
</dbReference>
<dbReference type="GO" id="GO:0005737">
    <property type="term" value="C:cytoplasm"/>
    <property type="evidence" value="ECO:0007669"/>
    <property type="project" value="TreeGrafter"/>
</dbReference>
<dbReference type="AlphaFoldDB" id="A0A6A5BZE6"/>
<dbReference type="VEuPathDB" id="AmoebaDB:FDP41_013269"/>
<organism evidence="3 4">
    <name type="scientific">Naegleria fowleri</name>
    <name type="common">Brain eating amoeba</name>
    <dbReference type="NCBI Taxonomy" id="5763"/>
    <lineage>
        <taxon>Eukaryota</taxon>
        <taxon>Discoba</taxon>
        <taxon>Heterolobosea</taxon>
        <taxon>Tetramitia</taxon>
        <taxon>Eutetramitia</taxon>
        <taxon>Vahlkampfiidae</taxon>
        <taxon>Naegleria</taxon>
    </lineage>
</organism>
<proteinExistence type="predicted"/>
<keyword evidence="4" id="KW-1185">Reference proteome</keyword>
<protein>
    <submittedName>
        <fullName evidence="3">Uncharacterized protein</fullName>
    </submittedName>
</protein>
<dbReference type="SUPFAM" id="SSF50985">
    <property type="entry name" value="RCC1/BLIP-II"/>
    <property type="match status" value="1"/>
</dbReference>
<dbReference type="InterPro" id="IPR051553">
    <property type="entry name" value="Ran_GTPase-activating"/>
</dbReference>
<feature type="compositionally biased region" description="Polar residues" evidence="2">
    <location>
        <begin position="7"/>
        <end position="30"/>
    </location>
</feature>
<evidence type="ECO:0000313" key="4">
    <source>
        <dbReference type="Proteomes" id="UP000444721"/>
    </source>
</evidence>
<dbReference type="Proteomes" id="UP000444721">
    <property type="component" value="Unassembled WGS sequence"/>
</dbReference>
<dbReference type="VEuPathDB" id="AmoebaDB:NfTy_036560"/>
<feature type="repeat" description="RCC1" evidence="1">
    <location>
        <begin position="160"/>
        <end position="211"/>
    </location>
</feature>
<evidence type="ECO:0000256" key="2">
    <source>
        <dbReference type="SAM" id="MobiDB-lite"/>
    </source>
</evidence>
<reference evidence="3 4" key="1">
    <citation type="journal article" date="2019" name="Sci. Rep.">
        <title>Nanopore sequencing improves the draft genome of the human pathogenic amoeba Naegleria fowleri.</title>
        <authorList>
            <person name="Liechti N."/>
            <person name="Schurch N."/>
            <person name="Bruggmann R."/>
            <person name="Wittwer M."/>
        </authorList>
    </citation>
    <scope>NUCLEOTIDE SEQUENCE [LARGE SCALE GENOMIC DNA]</scope>
    <source>
        <strain evidence="3 4">ATCC 30894</strain>
    </source>
</reference>
<dbReference type="PANTHER" id="PTHR45982">
    <property type="entry name" value="REGULATOR OF CHROMOSOME CONDENSATION"/>
    <property type="match status" value="1"/>
</dbReference>
<dbReference type="EMBL" id="VFQX01000017">
    <property type="protein sequence ID" value="KAF0980786.1"/>
    <property type="molecule type" value="Genomic_DNA"/>
</dbReference>
<dbReference type="InterPro" id="IPR009091">
    <property type="entry name" value="RCC1/BLIP-II"/>
</dbReference>
<dbReference type="VEuPathDB" id="AmoebaDB:NF0028480"/>
<evidence type="ECO:0000256" key="1">
    <source>
        <dbReference type="PROSITE-ProRule" id="PRU00235"/>
    </source>
</evidence>
<comment type="caution">
    <text evidence="3">The sequence shown here is derived from an EMBL/GenBank/DDBJ whole genome shotgun (WGS) entry which is preliminary data.</text>
</comment>
<dbReference type="RefSeq" id="XP_044565499.1">
    <property type="nucleotide sequence ID" value="XM_044703880.1"/>
</dbReference>
<gene>
    <name evidence="3" type="ORF">FDP41_013269</name>
</gene>
<dbReference type="PRINTS" id="PR00633">
    <property type="entry name" value="RCCNDNSATION"/>
</dbReference>
<accession>A0A6A5BZE6</accession>
<dbReference type="Pfam" id="PF00415">
    <property type="entry name" value="RCC1"/>
    <property type="match status" value="4"/>
</dbReference>
<feature type="repeat" description="RCC1" evidence="1">
    <location>
        <begin position="403"/>
        <end position="456"/>
    </location>
</feature>
<dbReference type="PROSITE" id="PS00626">
    <property type="entry name" value="RCC1_2"/>
    <property type="match status" value="1"/>
</dbReference>
<evidence type="ECO:0000313" key="3">
    <source>
        <dbReference type="EMBL" id="KAF0980786.1"/>
    </source>
</evidence>
<dbReference type="Gene3D" id="2.130.10.30">
    <property type="entry name" value="Regulator of chromosome condensation 1/beta-lactamase-inhibitor protein II"/>
    <property type="match status" value="2"/>
</dbReference>
<dbReference type="Pfam" id="PF13540">
    <property type="entry name" value="RCC1_2"/>
    <property type="match status" value="1"/>
</dbReference>
<name>A0A6A5BZE6_NAEFO</name>
<dbReference type="OMA" id="TWIACTE"/>
<feature type="repeat" description="RCC1" evidence="1">
    <location>
        <begin position="45"/>
        <end position="106"/>
    </location>
</feature>
<feature type="repeat" description="RCC1" evidence="1">
    <location>
        <begin position="107"/>
        <end position="159"/>
    </location>
</feature>
<dbReference type="OrthoDB" id="8068875at2759"/>
<dbReference type="VEuPathDB" id="AmoebaDB:NF0103760"/>
<dbReference type="GeneID" id="68120484"/>
<feature type="region of interest" description="Disordered" evidence="2">
    <location>
        <begin position="1"/>
        <end position="32"/>
    </location>
</feature>
<sequence>MQDHPTPMTTRTSSAGNMRSRASTPSLENQTHVHDPHNILSYQFDECFAWGMNNGQLGSHQEIQQDTLINVVSVPTRISVEQFLNSNEQIGFVASGGSHTVIITNHHRVLSFGKNQNGQLGHGNFEDSPTPKEVTFDLEDDFIVYCACGDRHTIFLTNKGRVYVCGANFNSQLGLGHMSNVSSPTLVEQMTSRKIRRASCGARHTVLITGKGKIFTAGLGAFGQLGHGDFEDQPYFKHIEDIDWSCSACSSKEHVNVALSSNYDVYQWGGRSVDSESDQIKDCVPTLLFSSLNGRRIVQVAASTYHALARTSDGSVYCWGYNLDNAGYLRLLKHLEMSDENLLHKPFLVESEKQLSEKGLDLSPKYIIKKNDLTVYRNHFFSNNKVTWIACTETCNYVVTDKGDVYVFGKGNYGELGLGDNRTSYVDYPEKILALEGKKVVRVMASTHSAFALTCKNSLHQDDNLFFETKLEQTPQENQK</sequence>
<dbReference type="PANTHER" id="PTHR45982:SF1">
    <property type="entry name" value="REGULATOR OF CHROMOSOME CONDENSATION"/>
    <property type="match status" value="1"/>
</dbReference>
<dbReference type="InterPro" id="IPR000408">
    <property type="entry name" value="Reg_chr_condens"/>
</dbReference>